<dbReference type="Gene3D" id="3.40.50.300">
    <property type="entry name" value="P-loop containing nucleotide triphosphate hydrolases"/>
    <property type="match status" value="1"/>
</dbReference>
<keyword evidence="4" id="KW-0347">Helicase</keyword>
<dbReference type="PATRIC" id="fig|1449336.4.peg.777"/>
<keyword evidence="4" id="KW-0067">ATP-binding</keyword>
<dbReference type="InterPro" id="IPR000330">
    <property type="entry name" value="SNF2_N"/>
</dbReference>
<feature type="domain" description="Helicase C-terminal" evidence="3">
    <location>
        <begin position="742"/>
        <end position="896"/>
    </location>
</feature>
<dbReference type="AlphaFoldDB" id="A0A0R2I2Z7"/>
<dbReference type="GO" id="GO:0016787">
    <property type="term" value="F:hydrolase activity"/>
    <property type="evidence" value="ECO:0007669"/>
    <property type="project" value="UniProtKB-KW"/>
</dbReference>
<dbReference type="PANTHER" id="PTHR10799">
    <property type="entry name" value="SNF2/RAD54 HELICASE FAMILY"/>
    <property type="match status" value="1"/>
</dbReference>
<organism evidence="4 5">
    <name type="scientific">Carnobacterium divergens DSM 20623</name>
    <dbReference type="NCBI Taxonomy" id="1449336"/>
    <lineage>
        <taxon>Bacteria</taxon>
        <taxon>Bacillati</taxon>
        <taxon>Bacillota</taxon>
        <taxon>Bacilli</taxon>
        <taxon>Lactobacillales</taxon>
        <taxon>Carnobacteriaceae</taxon>
        <taxon>Carnobacterium</taxon>
    </lineage>
</organism>
<dbReference type="GO" id="GO:0005524">
    <property type="term" value="F:ATP binding"/>
    <property type="evidence" value="ECO:0007669"/>
    <property type="project" value="InterPro"/>
</dbReference>
<dbReference type="PROSITE" id="PS51192">
    <property type="entry name" value="HELICASE_ATP_BIND_1"/>
    <property type="match status" value="1"/>
</dbReference>
<dbReference type="RefSeq" id="WP_051915710.1">
    <property type="nucleotide sequence ID" value="NZ_JQBS01000018.1"/>
</dbReference>
<dbReference type="InterPro" id="IPR038718">
    <property type="entry name" value="SNF2-like_sf"/>
</dbReference>
<evidence type="ECO:0000313" key="4">
    <source>
        <dbReference type="EMBL" id="KRN56757.1"/>
    </source>
</evidence>
<evidence type="ECO:0000256" key="1">
    <source>
        <dbReference type="ARBA" id="ARBA00022801"/>
    </source>
</evidence>
<gene>
    <name evidence="4" type="ORF">IV74_GL000760</name>
</gene>
<feature type="domain" description="Helicase ATP-binding" evidence="2">
    <location>
        <begin position="496"/>
        <end position="655"/>
    </location>
</feature>
<evidence type="ECO:0000259" key="2">
    <source>
        <dbReference type="PROSITE" id="PS51192"/>
    </source>
</evidence>
<dbReference type="InterPro" id="IPR014001">
    <property type="entry name" value="Helicase_ATP-bd"/>
</dbReference>
<dbReference type="InterPro" id="IPR001650">
    <property type="entry name" value="Helicase_C-like"/>
</dbReference>
<sequence length="929" mass="106910">MGVSLPDKDSVADQLAKYREHMTIITRYQNQINELKNIFNDTFYELTSPQKNLSKIQSNFFYDQKNNLLNFSHEVYQHGMFVLQDIAKDKVLKQNLEIAFSLYQNQDKFNTFDEEIGNLKLERSIPEEPKGKIRGFFSTKQGKEEYLQQVDNLIDINKILRESDLSNSINKYEIIVHVPLEKLKAIINEDFDKIQDIYQGICGFSLANPKLVPPLEELLEQLNYLYLFNEETKKLSIKYEKVINDIKNLSSEFANEILVQRFENFPLKDFIDAYPGLPVTILTQSFNNMKELEHYDGRFDVLDGVGPKKSEVIQNALDSFRRKLAANPVYKIDPHHITNIQHRLIKSLYIVVENQQLFNQLEKFIKVTDELPLQKVITKKQILLLWIKCSLDSNLDLFEDFKRKVSDGYELAEHIKQKYYPFKIDINFLEDQNVTSWFQGNAASSYAVLEKFGGIISPDNSGTSEIAKNILDKMTKIDLNFSKLKASLRGWQNFAVRYTLVQQKVLIGDEMGLGKTLEAIGVISHLAIKDSSLFLVVCPASIIVNWEREIKKHSELNSYRLHGASRDSWTKLWIDKGGVGITTFETLQRLQFPEELKLKLLIVDEAHYVKNHLAKRSKTVNSIAKRTPYVMYMTGTPIENNVEEMTSLIKVLQPNIAENIISEDFYTNPLKYREAIAPVYLRRKKEDVLNELPPLTQVEEWVSFGNGEKELYRQAVADGKFMLMRRCGWMGKSIEYSPKKIRLLEICDEARENGEKIIVFSFFRSVIDTVIDILGDRALPPIMGGVSTSSRQKILDDFEQAPAGAVLPAQVLAAGFGLNIQAASIIIFCEPQIKPSIETQAIARAYRMGQTNPVFVYRLLTEESVDEPMMEMLDSKQQVFDNFAKDSFISNQTSQSVDISDTAIVKRIIREERERLKLDTDKSIILKEE</sequence>
<name>A0A0R2I2Z7_CARDV</name>
<dbReference type="InterPro" id="IPR049730">
    <property type="entry name" value="SNF2/RAD54-like_C"/>
</dbReference>
<keyword evidence="4" id="KW-0547">Nucleotide-binding</keyword>
<dbReference type="GO" id="GO:0004386">
    <property type="term" value="F:helicase activity"/>
    <property type="evidence" value="ECO:0007669"/>
    <property type="project" value="UniProtKB-KW"/>
</dbReference>
<comment type="caution">
    <text evidence="4">The sequence shown here is derived from an EMBL/GenBank/DDBJ whole genome shotgun (WGS) entry which is preliminary data.</text>
</comment>
<dbReference type="CDD" id="cd17919">
    <property type="entry name" value="DEXHc_Snf"/>
    <property type="match status" value="1"/>
</dbReference>
<dbReference type="GeneID" id="89587703"/>
<proteinExistence type="predicted"/>
<reference evidence="4 5" key="1">
    <citation type="journal article" date="2015" name="Genome Announc.">
        <title>Expanding the biotechnology potential of lactobacilli through comparative genomics of 213 strains and associated genera.</title>
        <authorList>
            <person name="Sun Z."/>
            <person name="Harris H.M."/>
            <person name="McCann A."/>
            <person name="Guo C."/>
            <person name="Argimon S."/>
            <person name="Zhang W."/>
            <person name="Yang X."/>
            <person name="Jeffery I.B."/>
            <person name="Cooney J.C."/>
            <person name="Kagawa T.F."/>
            <person name="Liu W."/>
            <person name="Song Y."/>
            <person name="Salvetti E."/>
            <person name="Wrobel A."/>
            <person name="Rasinkangas P."/>
            <person name="Parkhill J."/>
            <person name="Rea M.C."/>
            <person name="O'Sullivan O."/>
            <person name="Ritari J."/>
            <person name="Douillard F.P."/>
            <person name="Paul Ross R."/>
            <person name="Yang R."/>
            <person name="Briner A.E."/>
            <person name="Felis G.E."/>
            <person name="de Vos W.M."/>
            <person name="Barrangou R."/>
            <person name="Klaenhammer T.R."/>
            <person name="Caufield P.W."/>
            <person name="Cui Y."/>
            <person name="Zhang H."/>
            <person name="O'Toole P.W."/>
        </authorList>
    </citation>
    <scope>NUCLEOTIDE SEQUENCE [LARGE SCALE GENOMIC DNA]</scope>
    <source>
        <strain evidence="4 5">DSM 20623</strain>
    </source>
</reference>
<dbReference type="SMART" id="SM00487">
    <property type="entry name" value="DEXDc"/>
    <property type="match status" value="1"/>
</dbReference>
<keyword evidence="5" id="KW-1185">Reference proteome</keyword>
<dbReference type="Proteomes" id="UP000051658">
    <property type="component" value="Unassembled WGS sequence"/>
</dbReference>
<protein>
    <submittedName>
        <fullName evidence="4">SNF2 family DNA RNA helicase</fullName>
    </submittedName>
</protein>
<dbReference type="CDD" id="cd18793">
    <property type="entry name" value="SF2_C_SNF"/>
    <property type="match status" value="1"/>
</dbReference>
<dbReference type="InterPro" id="IPR027417">
    <property type="entry name" value="P-loop_NTPase"/>
</dbReference>
<evidence type="ECO:0000259" key="3">
    <source>
        <dbReference type="PROSITE" id="PS51194"/>
    </source>
</evidence>
<evidence type="ECO:0000313" key="5">
    <source>
        <dbReference type="Proteomes" id="UP000051658"/>
    </source>
</evidence>
<dbReference type="Pfam" id="PF00176">
    <property type="entry name" value="SNF2-rel_dom"/>
    <property type="match status" value="1"/>
</dbReference>
<dbReference type="eggNOG" id="COG0553">
    <property type="taxonomic scope" value="Bacteria"/>
</dbReference>
<dbReference type="EMBL" id="JQBS01000018">
    <property type="protein sequence ID" value="KRN56757.1"/>
    <property type="molecule type" value="Genomic_DNA"/>
</dbReference>
<keyword evidence="1" id="KW-0378">Hydrolase</keyword>
<dbReference type="Gene3D" id="3.40.50.10810">
    <property type="entry name" value="Tandem AAA-ATPase domain"/>
    <property type="match status" value="1"/>
</dbReference>
<dbReference type="SUPFAM" id="SSF52540">
    <property type="entry name" value="P-loop containing nucleoside triphosphate hydrolases"/>
    <property type="match status" value="2"/>
</dbReference>
<accession>A0A0R2I2Z7</accession>
<dbReference type="PROSITE" id="PS51194">
    <property type="entry name" value="HELICASE_CTER"/>
    <property type="match status" value="1"/>
</dbReference>